<feature type="signal peptide" evidence="1">
    <location>
        <begin position="1"/>
        <end position="24"/>
    </location>
</feature>
<evidence type="ECO:0000256" key="1">
    <source>
        <dbReference type="SAM" id="SignalP"/>
    </source>
</evidence>
<organism evidence="2 3">
    <name type="scientific">Sulfurimonas diazotrophicus</name>
    <dbReference type="NCBI Taxonomy" id="3131939"/>
    <lineage>
        <taxon>Bacteria</taxon>
        <taxon>Pseudomonadati</taxon>
        <taxon>Campylobacterota</taxon>
        <taxon>Epsilonproteobacteria</taxon>
        <taxon>Campylobacterales</taxon>
        <taxon>Sulfurimonadaceae</taxon>
        <taxon>Sulfurimonas</taxon>
    </lineage>
</organism>
<proteinExistence type="predicted"/>
<dbReference type="RefSeq" id="WP_345973487.1">
    <property type="nucleotide sequence ID" value="NZ_CP147920.1"/>
</dbReference>
<accession>A0ABZ3HE68</accession>
<evidence type="ECO:0000313" key="3">
    <source>
        <dbReference type="Proteomes" id="UP001447842"/>
    </source>
</evidence>
<feature type="chain" id="PRO_5046882539" evidence="1">
    <location>
        <begin position="25"/>
        <end position="217"/>
    </location>
</feature>
<keyword evidence="3" id="KW-1185">Reference proteome</keyword>
<reference evidence="2 3" key="1">
    <citation type="submission" date="2024-03" db="EMBL/GenBank/DDBJ databases">
        <title>Sulfurimonas sp. HSL3-1.</title>
        <authorList>
            <person name="Wang S."/>
        </authorList>
    </citation>
    <scope>NUCLEOTIDE SEQUENCE [LARGE SCALE GENOMIC DNA]</scope>
    <source>
        <strain evidence="2 3">HSL3-1</strain>
    </source>
</reference>
<dbReference type="EMBL" id="CP147920">
    <property type="protein sequence ID" value="XAU16116.1"/>
    <property type="molecule type" value="Genomic_DNA"/>
</dbReference>
<sequence>MKIRQFGLRLLGISALMVSGSLYAGQVSGMTTFTPGTTAYASEVNDNFTEHTTQINDNDTRITANATAIQTNATAIAEAGLVRWTTLNVSCPSSVSVTTTYTKIATIGSFTKAQDGTVLNVVFSGRLSVSTMTSTGVIFELRIDDTATTNGRIRGSVKTAEVGVSGVAVTMEGFFSGLSAGSHTVSMYARATSGGATGVQYDTGCWSTDSVIVKEFQ</sequence>
<gene>
    <name evidence="2" type="ORF">WCY31_05260</name>
</gene>
<keyword evidence="1" id="KW-0732">Signal</keyword>
<evidence type="ECO:0000313" key="2">
    <source>
        <dbReference type="EMBL" id="XAU16116.1"/>
    </source>
</evidence>
<protein>
    <submittedName>
        <fullName evidence="2">Uncharacterized protein</fullName>
    </submittedName>
</protein>
<dbReference type="Proteomes" id="UP001447842">
    <property type="component" value="Chromosome"/>
</dbReference>
<name>A0ABZ3HE68_9BACT</name>